<proteinExistence type="predicted"/>
<name>A0A1Y2F305_9FUNG</name>
<dbReference type="STRING" id="1754190.A0A1Y2F305"/>
<dbReference type="OrthoDB" id="2152984at2759"/>
<dbReference type="EMBL" id="MCOG01000018">
    <property type="protein sequence ID" value="ORY77864.1"/>
    <property type="molecule type" value="Genomic_DNA"/>
</dbReference>
<dbReference type="Proteomes" id="UP000193920">
    <property type="component" value="Unassembled WGS sequence"/>
</dbReference>
<evidence type="ECO:0000313" key="1">
    <source>
        <dbReference type="EMBL" id="ORY77864.1"/>
    </source>
</evidence>
<comment type="caution">
    <text evidence="1">The sequence shown here is derived from an EMBL/GenBank/DDBJ whole genome shotgun (WGS) entry which is preliminary data.</text>
</comment>
<keyword evidence="2" id="KW-1185">Reference proteome</keyword>
<protein>
    <submittedName>
        <fullName evidence="1">Uncharacterized protein</fullName>
    </submittedName>
</protein>
<evidence type="ECO:0000313" key="2">
    <source>
        <dbReference type="Proteomes" id="UP000193920"/>
    </source>
</evidence>
<accession>A0A1Y2F305</accession>
<gene>
    <name evidence="1" type="ORF">LY90DRAFT_84315</name>
</gene>
<dbReference type="AlphaFoldDB" id="A0A1Y2F305"/>
<dbReference type="PANTHER" id="PTHR43977">
    <property type="entry name" value="STRUCTURAL MAINTENANCE OF CHROMOSOMES PROTEIN 3"/>
    <property type="match status" value="1"/>
</dbReference>
<reference evidence="1 2" key="1">
    <citation type="submission" date="2016-08" db="EMBL/GenBank/DDBJ databases">
        <title>A Parts List for Fungal Cellulosomes Revealed by Comparative Genomics.</title>
        <authorList>
            <consortium name="DOE Joint Genome Institute"/>
            <person name="Haitjema C.H."/>
            <person name="Gilmore S.P."/>
            <person name="Henske J.K."/>
            <person name="Solomon K.V."/>
            <person name="De Groot R."/>
            <person name="Kuo A."/>
            <person name="Mondo S.J."/>
            <person name="Salamov A.A."/>
            <person name="Labutti K."/>
            <person name="Zhao Z."/>
            <person name="Chiniquy J."/>
            <person name="Barry K."/>
            <person name="Brewer H.M."/>
            <person name="Purvine S.O."/>
            <person name="Wright A.T."/>
            <person name="Boxma B."/>
            <person name="Van Alen T."/>
            <person name="Hackstein J.H."/>
            <person name="Baker S.E."/>
            <person name="Grigoriev I.V."/>
            <person name="O'Malley M.A."/>
        </authorList>
    </citation>
    <scope>NUCLEOTIDE SEQUENCE [LARGE SCALE GENOMIC DNA]</scope>
    <source>
        <strain evidence="1 2">G1</strain>
    </source>
</reference>
<dbReference type="Gene3D" id="3.40.50.300">
    <property type="entry name" value="P-loop containing nucleotide triphosphate hydrolases"/>
    <property type="match status" value="1"/>
</dbReference>
<sequence>MIHELSKDGQFTTTTFRPELIENANQFYGVTFVNKVSSITNISKENALSFVESETKPQ</sequence>
<dbReference type="InterPro" id="IPR027417">
    <property type="entry name" value="P-loop_NTPase"/>
</dbReference>
<organism evidence="1 2">
    <name type="scientific">Neocallimastix californiae</name>
    <dbReference type="NCBI Taxonomy" id="1754190"/>
    <lineage>
        <taxon>Eukaryota</taxon>
        <taxon>Fungi</taxon>
        <taxon>Fungi incertae sedis</taxon>
        <taxon>Chytridiomycota</taxon>
        <taxon>Chytridiomycota incertae sedis</taxon>
        <taxon>Neocallimastigomycetes</taxon>
        <taxon>Neocallimastigales</taxon>
        <taxon>Neocallimastigaceae</taxon>
        <taxon>Neocallimastix</taxon>
    </lineage>
</organism>